<evidence type="ECO:0000259" key="6">
    <source>
        <dbReference type="Pfam" id="PF25371"/>
    </source>
</evidence>
<dbReference type="PIRSF" id="PIRSF003085">
    <property type="entry name" value="CMAS"/>
    <property type="match status" value="1"/>
</dbReference>
<evidence type="ECO:0000256" key="1">
    <source>
        <dbReference type="ARBA" id="ARBA00010815"/>
    </source>
</evidence>
<evidence type="ECO:0000256" key="4">
    <source>
        <dbReference type="ARBA" id="ARBA00022691"/>
    </source>
</evidence>
<sequence>MWQNLLNTFLEKAIRKGRLTVTYADGSQRSFGGAPGGPVVAIHISDPALPRKIVMDLELAVCEAYMDARLTIEGDDLYGLMTLGLINLPKAGPAWWQKPVDALHYAMRRVAQFNPVGKAQANVAHHYDLSSKLYDLFLDADRQYSCAYFSDPKMSLEEAQAAKKAHIAGKLLIEPGMSVLDIGCGWGGMALTLARDYGAKVVGVTLSREQHAIAVQRARDAGLEGQVEFRLQDYRHVTETFDRVVSVGMFEHVGTPHYREYFRHVRQFLKEDGVALIHTIGRTTPPGATNQFITKYIFPGGYVPAMSETMAAVEKEALVATDVEVWRLHYAETLKHWYDRFMENADVAEQIYDARFVRMWRLYLIASELTFRLNNQVVFQFQLTRDQEAVPLTRDYLYPGEMVQAHATAAQ</sequence>
<dbReference type="GO" id="GO:0032259">
    <property type="term" value="P:methylation"/>
    <property type="evidence" value="ECO:0007669"/>
    <property type="project" value="UniProtKB-KW"/>
</dbReference>
<dbReference type="EMBL" id="CP045201">
    <property type="protein sequence ID" value="QOL81245.1"/>
    <property type="molecule type" value="Genomic_DNA"/>
</dbReference>
<organism evidence="7 8">
    <name type="scientific">Pseudooceanicola spongiae</name>
    <dbReference type="NCBI Taxonomy" id="2613965"/>
    <lineage>
        <taxon>Bacteria</taxon>
        <taxon>Pseudomonadati</taxon>
        <taxon>Pseudomonadota</taxon>
        <taxon>Alphaproteobacteria</taxon>
        <taxon>Rhodobacterales</taxon>
        <taxon>Paracoccaceae</taxon>
        <taxon>Pseudooceanicola</taxon>
    </lineage>
</organism>
<dbReference type="PANTHER" id="PTHR43667">
    <property type="entry name" value="CYCLOPROPANE-FATTY-ACYL-PHOSPHOLIPID SYNTHASE"/>
    <property type="match status" value="1"/>
</dbReference>
<dbReference type="GO" id="GO:0008168">
    <property type="term" value="F:methyltransferase activity"/>
    <property type="evidence" value="ECO:0007669"/>
    <property type="project" value="UniProtKB-KW"/>
</dbReference>
<dbReference type="InterPro" id="IPR050723">
    <property type="entry name" value="CFA/CMAS"/>
</dbReference>
<dbReference type="AlphaFoldDB" id="A0A7L9WLH2"/>
<dbReference type="KEGG" id="pshq:F3W81_10725"/>
<accession>A0A7L9WLH2</accession>
<keyword evidence="2 7" id="KW-0489">Methyltransferase</keyword>
<dbReference type="Pfam" id="PF02353">
    <property type="entry name" value="CMAS"/>
    <property type="match status" value="1"/>
</dbReference>
<dbReference type="InterPro" id="IPR029063">
    <property type="entry name" value="SAM-dependent_MTases_sf"/>
</dbReference>
<reference evidence="7 8" key="1">
    <citation type="submission" date="2019-10" db="EMBL/GenBank/DDBJ databases">
        <title>Pseudopuniceibacterium sp. HQ09 islated from Antarctica.</title>
        <authorList>
            <person name="Liao L."/>
            <person name="Su S."/>
            <person name="Chen B."/>
            <person name="Yu Y."/>
        </authorList>
    </citation>
    <scope>NUCLEOTIDE SEQUENCE [LARGE SCALE GENOMIC DNA]</scope>
    <source>
        <strain evidence="7 8">HQ09</strain>
    </source>
</reference>
<dbReference type="InterPro" id="IPR003333">
    <property type="entry name" value="CMAS"/>
</dbReference>
<dbReference type="Proteomes" id="UP000594118">
    <property type="component" value="Chromosome"/>
</dbReference>
<protein>
    <submittedName>
        <fullName evidence="7">Methyltransferase domain-containing protein</fullName>
    </submittedName>
</protein>
<comment type="similarity">
    <text evidence="1">Belongs to the CFA/CMAS family.</text>
</comment>
<evidence type="ECO:0000256" key="5">
    <source>
        <dbReference type="ARBA" id="ARBA00023098"/>
    </source>
</evidence>
<evidence type="ECO:0000256" key="3">
    <source>
        <dbReference type="ARBA" id="ARBA00022679"/>
    </source>
</evidence>
<evidence type="ECO:0000313" key="8">
    <source>
        <dbReference type="Proteomes" id="UP000594118"/>
    </source>
</evidence>
<dbReference type="CDD" id="cd02440">
    <property type="entry name" value="AdoMet_MTases"/>
    <property type="match status" value="1"/>
</dbReference>
<evidence type="ECO:0000313" key="7">
    <source>
        <dbReference type="EMBL" id="QOL81245.1"/>
    </source>
</evidence>
<proteinExistence type="inferred from homology"/>
<keyword evidence="3 7" id="KW-0808">Transferase</keyword>
<feature type="domain" description="DUF7884" evidence="6">
    <location>
        <begin position="7"/>
        <end position="75"/>
    </location>
</feature>
<keyword evidence="4" id="KW-0949">S-adenosyl-L-methionine</keyword>
<name>A0A7L9WLH2_9RHOB</name>
<dbReference type="SUPFAM" id="SSF53335">
    <property type="entry name" value="S-adenosyl-L-methionine-dependent methyltransferases"/>
    <property type="match status" value="1"/>
</dbReference>
<gene>
    <name evidence="7" type="ORF">F3W81_10725</name>
</gene>
<dbReference type="Gene3D" id="3.40.50.150">
    <property type="entry name" value="Vaccinia Virus protein VP39"/>
    <property type="match status" value="1"/>
</dbReference>
<keyword evidence="5" id="KW-0443">Lipid metabolism</keyword>
<dbReference type="Pfam" id="PF25371">
    <property type="entry name" value="DUF7884"/>
    <property type="match status" value="1"/>
</dbReference>
<keyword evidence="8" id="KW-1185">Reference proteome</keyword>
<dbReference type="PANTHER" id="PTHR43667:SF1">
    <property type="entry name" value="CYCLOPROPANE-FATTY-ACYL-PHOSPHOLIPID SYNTHASE"/>
    <property type="match status" value="1"/>
</dbReference>
<dbReference type="GO" id="GO:0008610">
    <property type="term" value="P:lipid biosynthetic process"/>
    <property type="evidence" value="ECO:0007669"/>
    <property type="project" value="InterPro"/>
</dbReference>
<dbReference type="RefSeq" id="WP_193079165.1">
    <property type="nucleotide sequence ID" value="NZ_CP045201.1"/>
</dbReference>
<evidence type="ECO:0000256" key="2">
    <source>
        <dbReference type="ARBA" id="ARBA00022603"/>
    </source>
</evidence>
<dbReference type="InterPro" id="IPR057206">
    <property type="entry name" value="DUF7884"/>
</dbReference>